<comment type="caution">
    <text evidence="1">The sequence shown here is derived from an EMBL/GenBank/DDBJ whole genome shotgun (WGS) entry which is preliminary data.</text>
</comment>
<dbReference type="Proteomes" id="UP001596297">
    <property type="component" value="Unassembled WGS sequence"/>
</dbReference>
<name>A0ABW1YFA0_9DEIO</name>
<gene>
    <name evidence="1" type="ORF">ACFP81_14025</name>
</gene>
<dbReference type="RefSeq" id="WP_380084129.1">
    <property type="nucleotide sequence ID" value="NZ_JBHSWD010000003.1"/>
</dbReference>
<evidence type="ECO:0000313" key="1">
    <source>
        <dbReference type="EMBL" id="MFC6593010.1"/>
    </source>
</evidence>
<sequence>MSYTVQVLDETTARPVPTPALTLDFETETVTVRELIRRRVYEECTEYNAGQRIAFRGLVTPEGAEVTLNGKRERVFTLNWEKQYAKAVEAFERNGLIVLVGDQQAEDLEQTVTLRLGQALDVTFLKLVPLVGG</sequence>
<dbReference type="EMBL" id="JBHSWD010000003">
    <property type="protein sequence ID" value="MFC6593010.1"/>
    <property type="molecule type" value="Genomic_DNA"/>
</dbReference>
<reference evidence="2" key="1">
    <citation type="journal article" date="2019" name="Int. J. Syst. Evol. Microbiol.">
        <title>The Global Catalogue of Microorganisms (GCM) 10K type strain sequencing project: providing services to taxonomists for standard genome sequencing and annotation.</title>
        <authorList>
            <consortium name="The Broad Institute Genomics Platform"/>
            <consortium name="The Broad Institute Genome Sequencing Center for Infectious Disease"/>
            <person name="Wu L."/>
            <person name="Ma J."/>
        </authorList>
    </citation>
    <scope>NUCLEOTIDE SEQUENCE [LARGE SCALE GENOMIC DNA]</scope>
    <source>
        <strain evidence="2">CGMCC 1.15772</strain>
    </source>
</reference>
<accession>A0ABW1YFA0</accession>
<proteinExistence type="predicted"/>
<evidence type="ECO:0000313" key="2">
    <source>
        <dbReference type="Proteomes" id="UP001596297"/>
    </source>
</evidence>
<protein>
    <submittedName>
        <fullName evidence="1">Uncharacterized protein</fullName>
    </submittedName>
</protein>
<keyword evidence="2" id="KW-1185">Reference proteome</keyword>
<organism evidence="1 2">
    <name type="scientific">Deinococcus lacus</name>
    <dbReference type="NCBI Taxonomy" id="392561"/>
    <lineage>
        <taxon>Bacteria</taxon>
        <taxon>Thermotogati</taxon>
        <taxon>Deinococcota</taxon>
        <taxon>Deinococci</taxon>
        <taxon>Deinococcales</taxon>
        <taxon>Deinococcaceae</taxon>
        <taxon>Deinococcus</taxon>
    </lineage>
</organism>